<evidence type="ECO:0000256" key="2">
    <source>
        <dbReference type="ARBA" id="ARBA00022723"/>
    </source>
</evidence>
<dbReference type="RefSeq" id="WP_345401899.1">
    <property type="nucleotide sequence ID" value="NZ_BAABLA010000108.1"/>
</dbReference>
<gene>
    <name evidence="8" type="ORF">ACFQGD_04345</name>
</gene>
<dbReference type="InterPro" id="IPR020843">
    <property type="entry name" value="ER"/>
</dbReference>
<evidence type="ECO:0000256" key="5">
    <source>
        <dbReference type="ARBA" id="ARBA00023027"/>
    </source>
</evidence>
<keyword evidence="2 6" id="KW-0479">Metal-binding</keyword>
<evidence type="ECO:0000256" key="4">
    <source>
        <dbReference type="ARBA" id="ARBA00023002"/>
    </source>
</evidence>
<dbReference type="Gene3D" id="3.40.50.720">
    <property type="entry name" value="NAD(P)-binding Rossmann-like Domain"/>
    <property type="match status" value="1"/>
</dbReference>
<comment type="cofactor">
    <cofactor evidence="6">
        <name>Zn(2+)</name>
        <dbReference type="ChEBI" id="CHEBI:29105"/>
    </cofactor>
</comment>
<sequence>MVKALVARSAGADLAVEEIELPRPEPGEVRVRIAAAGVCHSDLSMINGTVRPKFPLVLGHEAAGVVIETGSEVRRVAEGDHVVINWSPACGECAFCQHGEPWLCVTMEGVTSRPRGTLADGTPTHVTLGVGALAEEVVVGEGALVTVSPELPMADAALLGCAVLTGVGAVHNTARVRQGESVAVIGLGGVGLSAVAGAQLAGAERIVAVDISADKEELARTCGATDFLISNPELPQVVHSLTDGLGVNHTFECVGRSDTIRAAWQSTRRGGTCVVVGMGSRDDKISFSALELFHFARTLTSSVYGSADPDRDIPGIASAVLSGSLNLDAIVTHQISLSDVPAAFDRMRHGEGGRSIVLFT</sequence>
<evidence type="ECO:0000313" key="9">
    <source>
        <dbReference type="Proteomes" id="UP001596337"/>
    </source>
</evidence>
<evidence type="ECO:0000313" key="8">
    <source>
        <dbReference type="EMBL" id="MFC6866367.1"/>
    </source>
</evidence>
<dbReference type="PANTHER" id="PTHR43880">
    <property type="entry name" value="ALCOHOL DEHYDROGENASE"/>
    <property type="match status" value="1"/>
</dbReference>
<evidence type="ECO:0000256" key="1">
    <source>
        <dbReference type="ARBA" id="ARBA00008072"/>
    </source>
</evidence>
<dbReference type="SMART" id="SM00829">
    <property type="entry name" value="PKS_ER"/>
    <property type="match status" value="1"/>
</dbReference>
<protein>
    <submittedName>
        <fullName evidence="8">Zn-dependent alcohol dehydrogenase</fullName>
    </submittedName>
</protein>
<comment type="similarity">
    <text evidence="1 6">Belongs to the zinc-containing alcohol dehydrogenase family.</text>
</comment>
<dbReference type="SUPFAM" id="SSF50129">
    <property type="entry name" value="GroES-like"/>
    <property type="match status" value="2"/>
</dbReference>
<dbReference type="InterPro" id="IPR036291">
    <property type="entry name" value="NAD(P)-bd_dom_sf"/>
</dbReference>
<dbReference type="Pfam" id="PF08240">
    <property type="entry name" value="ADH_N"/>
    <property type="match status" value="1"/>
</dbReference>
<dbReference type="SUPFAM" id="SSF51735">
    <property type="entry name" value="NAD(P)-binding Rossmann-fold domains"/>
    <property type="match status" value="1"/>
</dbReference>
<dbReference type="PANTHER" id="PTHR43880:SF12">
    <property type="entry name" value="ALCOHOL DEHYDROGENASE CLASS-3"/>
    <property type="match status" value="1"/>
</dbReference>
<keyword evidence="4" id="KW-0560">Oxidoreductase</keyword>
<dbReference type="CDD" id="cd08279">
    <property type="entry name" value="Zn_ADH_class_III"/>
    <property type="match status" value="1"/>
</dbReference>
<dbReference type="Proteomes" id="UP001596337">
    <property type="component" value="Unassembled WGS sequence"/>
</dbReference>
<comment type="caution">
    <text evidence="8">The sequence shown here is derived from an EMBL/GenBank/DDBJ whole genome shotgun (WGS) entry which is preliminary data.</text>
</comment>
<accession>A0ABW2BTM6</accession>
<dbReference type="Gene3D" id="3.90.180.10">
    <property type="entry name" value="Medium-chain alcohol dehydrogenases, catalytic domain"/>
    <property type="match status" value="1"/>
</dbReference>
<keyword evidence="5" id="KW-0520">NAD</keyword>
<proteinExistence type="inferred from homology"/>
<dbReference type="InterPro" id="IPR011032">
    <property type="entry name" value="GroES-like_sf"/>
</dbReference>
<dbReference type="InterPro" id="IPR013149">
    <property type="entry name" value="ADH-like_C"/>
</dbReference>
<dbReference type="PROSITE" id="PS00059">
    <property type="entry name" value="ADH_ZINC"/>
    <property type="match status" value="1"/>
</dbReference>
<keyword evidence="3 6" id="KW-0862">Zinc</keyword>
<reference evidence="9" key="1">
    <citation type="journal article" date="2019" name="Int. J. Syst. Evol. Microbiol.">
        <title>The Global Catalogue of Microorganisms (GCM) 10K type strain sequencing project: providing services to taxonomists for standard genome sequencing and annotation.</title>
        <authorList>
            <consortium name="The Broad Institute Genomics Platform"/>
            <consortium name="The Broad Institute Genome Sequencing Center for Infectious Disease"/>
            <person name="Wu L."/>
            <person name="Ma J."/>
        </authorList>
    </citation>
    <scope>NUCLEOTIDE SEQUENCE [LARGE SCALE GENOMIC DNA]</scope>
    <source>
        <strain evidence="9">KCTC 32255</strain>
    </source>
</reference>
<evidence type="ECO:0000256" key="3">
    <source>
        <dbReference type="ARBA" id="ARBA00022833"/>
    </source>
</evidence>
<dbReference type="EMBL" id="JBHSXX010000001">
    <property type="protein sequence ID" value="MFC6866367.1"/>
    <property type="molecule type" value="Genomic_DNA"/>
</dbReference>
<name>A0ABW2BTM6_9PSEU</name>
<feature type="domain" description="Enoyl reductase (ER)" evidence="7">
    <location>
        <begin position="11"/>
        <end position="357"/>
    </location>
</feature>
<dbReference type="InterPro" id="IPR013154">
    <property type="entry name" value="ADH-like_N"/>
</dbReference>
<organism evidence="8 9">
    <name type="scientific">Haloechinothrix salitolerans</name>
    <dbReference type="NCBI Taxonomy" id="926830"/>
    <lineage>
        <taxon>Bacteria</taxon>
        <taxon>Bacillati</taxon>
        <taxon>Actinomycetota</taxon>
        <taxon>Actinomycetes</taxon>
        <taxon>Pseudonocardiales</taxon>
        <taxon>Pseudonocardiaceae</taxon>
        <taxon>Haloechinothrix</taxon>
    </lineage>
</organism>
<dbReference type="InterPro" id="IPR002328">
    <property type="entry name" value="ADH_Zn_CS"/>
</dbReference>
<keyword evidence="9" id="KW-1185">Reference proteome</keyword>
<evidence type="ECO:0000256" key="6">
    <source>
        <dbReference type="RuleBase" id="RU361277"/>
    </source>
</evidence>
<dbReference type="Pfam" id="PF00107">
    <property type="entry name" value="ADH_zinc_N"/>
    <property type="match status" value="1"/>
</dbReference>
<evidence type="ECO:0000259" key="7">
    <source>
        <dbReference type="SMART" id="SM00829"/>
    </source>
</evidence>